<gene>
    <name evidence="1" type="ORF">QE382_000887</name>
</gene>
<keyword evidence="2" id="KW-1185">Reference proteome</keyword>
<protein>
    <recommendedName>
        <fullName evidence="3">DUF4369 domain-containing protein</fullName>
    </recommendedName>
</protein>
<evidence type="ECO:0000313" key="2">
    <source>
        <dbReference type="Proteomes" id="UP001244640"/>
    </source>
</evidence>
<comment type="caution">
    <text evidence="1">The sequence shown here is derived from an EMBL/GenBank/DDBJ whole genome shotgun (WGS) entry which is preliminary data.</text>
</comment>
<reference evidence="1 2" key="1">
    <citation type="submission" date="2023-07" db="EMBL/GenBank/DDBJ databases">
        <title>Functional and genomic diversity of the sorghum phyllosphere microbiome.</title>
        <authorList>
            <person name="Shade A."/>
        </authorList>
    </citation>
    <scope>NUCLEOTIDE SEQUENCE [LARGE SCALE GENOMIC DNA]</scope>
    <source>
        <strain evidence="1 2">SORGH_AS_0892</strain>
    </source>
</reference>
<accession>A0ABU0U3W3</accession>
<name>A0ABU0U3W3_9SPHI</name>
<evidence type="ECO:0008006" key="3">
    <source>
        <dbReference type="Google" id="ProtNLM"/>
    </source>
</evidence>
<dbReference type="EMBL" id="JAUTBA010000001">
    <property type="protein sequence ID" value="MDQ1148903.1"/>
    <property type="molecule type" value="Genomic_DNA"/>
</dbReference>
<sequence>MKYSLLLSFFLMFTRCETSGPWNLSGEFNVSPPIYVDLFQVKTGRKVLCDTIRSLNFALRVKNLEKGIYQIILSWDRDVVRPQEMERFARQPELGTPKYYMSTTFWFDSKESNNYKLLFDSVYHQDQLQELLLAKNGGESIKMAVVSDGENNKLYNEYLTLLDYYKAKNRQQKDSLRKVATHFNDLKLFKDSARINAFLAKDWLVNVKAALLQEEIIFMKNNINSEVIPHIYHILVNTKDDFEQYHQVYNLFSITVKRDLAVRN</sequence>
<dbReference type="Proteomes" id="UP001244640">
    <property type="component" value="Unassembled WGS sequence"/>
</dbReference>
<evidence type="ECO:0000313" key="1">
    <source>
        <dbReference type="EMBL" id="MDQ1148903.1"/>
    </source>
</evidence>
<proteinExistence type="predicted"/>
<organism evidence="1 2">
    <name type="scientific">Sphingobacterium zeae</name>
    <dbReference type="NCBI Taxonomy" id="1776859"/>
    <lineage>
        <taxon>Bacteria</taxon>
        <taxon>Pseudomonadati</taxon>
        <taxon>Bacteroidota</taxon>
        <taxon>Sphingobacteriia</taxon>
        <taxon>Sphingobacteriales</taxon>
        <taxon>Sphingobacteriaceae</taxon>
        <taxon>Sphingobacterium</taxon>
    </lineage>
</organism>